<accession>A0A1V1NRD5</accession>
<feature type="modified residue" description="4-aspartylphosphate" evidence="2">
    <location>
        <position position="75"/>
    </location>
</feature>
<keyword evidence="1 2" id="KW-0597">Phosphoprotein</keyword>
<dbReference type="Gene3D" id="3.40.50.2300">
    <property type="match status" value="1"/>
</dbReference>
<dbReference type="SUPFAM" id="SSF52172">
    <property type="entry name" value="CheY-like"/>
    <property type="match status" value="1"/>
</dbReference>
<gene>
    <name evidence="4" type="ORF">OMM_14778</name>
</gene>
<dbReference type="Proteomes" id="UP000189670">
    <property type="component" value="Unassembled WGS sequence"/>
</dbReference>
<dbReference type="PANTHER" id="PTHR44591:SF3">
    <property type="entry name" value="RESPONSE REGULATORY DOMAIN-CONTAINING PROTEIN"/>
    <property type="match status" value="1"/>
</dbReference>
<dbReference type="PANTHER" id="PTHR44591">
    <property type="entry name" value="STRESS RESPONSE REGULATOR PROTEIN 1"/>
    <property type="match status" value="1"/>
</dbReference>
<protein>
    <submittedName>
        <fullName evidence="4">Chemotaxis protein cheY</fullName>
    </submittedName>
</protein>
<evidence type="ECO:0000256" key="2">
    <source>
        <dbReference type="PROSITE-ProRule" id="PRU00169"/>
    </source>
</evidence>
<dbReference type="Pfam" id="PF00072">
    <property type="entry name" value="Response_reg"/>
    <property type="match status" value="1"/>
</dbReference>
<evidence type="ECO:0000313" key="4">
    <source>
        <dbReference type="EMBL" id="ETR65128.1"/>
    </source>
</evidence>
<dbReference type="EMBL" id="ATBP01003184">
    <property type="protein sequence ID" value="ETR65128.1"/>
    <property type="molecule type" value="Genomic_DNA"/>
</dbReference>
<dbReference type="InterPro" id="IPR011006">
    <property type="entry name" value="CheY-like_superfamily"/>
</dbReference>
<organism evidence="4 5">
    <name type="scientific">Candidatus Magnetoglobus multicellularis str. Araruama</name>
    <dbReference type="NCBI Taxonomy" id="890399"/>
    <lineage>
        <taxon>Bacteria</taxon>
        <taxon>Pseudomonadati</taxon>
        <taxon>Thermodesulfobacteriota</taxon>
        <taxon>Desulfobacteria</taxon>
        <taxon>Desulfobacterales</taxon>
        <taxon>Desulfobacteraceae</taxon>
        <taxon>Candidatus Magnetoglobus</taxon>
    </lineage>
</organism>
<dbReference type="PROSITE" id="PS50110">
    <property type="entry name" value="RESPONSE_REGULATORY"/>
    <property type="match status" value="1"/>
</dbReference>
<sequence length="118" mass="13612">MLSILKNKDKPPIKGKTMTPENIKILLVDDFKSTRNLERSMLHAVGYTNVVDAEDGDDAINKLQQEGDIDLIISDWNMPNRNGYELLVWVREHEKYKHIPFIMATAQSEKRNDQSLKS</sequence>
<dbReference type="InterPro" id="IPR050595">
    <property type="entry name" value="Bact_response_regulator"/>
</dbReference>
<dbReference type="AlphaFoldDB" id="A0A1V1NRD5"/>
<name>A0A1V1NRD5_9BACT</name>
<feature type="domain" description="Response regulatory" evidence="3">
    <location>
        <begin position="24"/>
        <end position="118"/>
    </location>
</feature>
<reference evidence="5" key="1">
    <citation type="submission" date="2012-11" db="EMBL/GenBank/DDBJ databases">
        <authorList>
            <person name="Lucero-Rivera Y.E."/>
            <person name="Tovar-Ramirez D."/>
        </authorList>
    </citation>
    <scope>NUCLEOTIDE SEQUENCE [LARGE SCALE GENOMIC DNA]</scope>
    <source>
        <strain evidence="5">Araruama</strain>
    </source>
</reference>
<dbReference type="SMART" id="SM00448">
    <property type="entry name" value="REC"/>
    <property type="match status" value="1"/>
</dbReference>
<dbReference type="GO" id="GO:0000160">
    <property type="term" value="P:phosphorelay signal transduction system"/>
    <property type="evidence" value="ECO:0007669"/>
    <property type="project" value="InterPro"/>
</dbReference>
<comment type="caution">
    <text evidence="4">The sequence shown here is derived from an EMBL/GenBank/DDBJ whole genome shotgun (WGS) entry which is preliminary data.</text>
</comment>
<proteinExistence type="predicted"/>
<dbReference type="InterPro" id="IPR001789">
    <property type="entry name" value="Sig_transdc_resp-reg_receiver"/>
</dbReference>
<evidence type="ECO:0000313" key="5">
    <source>
        <dbReference type="Proteomes" id="UP000189670"/>
    </source>
</evidence>
<evidence type="ECO:0000256" key="1">
    <source>
        <dbReference type="ARBA" id="ARBA00022553"/>
    </source>
</evidence>
<evidence type="ECO:0000259" key="3">
    <source>
        <dbReference type="PROSITE" id="PS50110"/>
    </source>
</evidence>
<feature type="non-terminal residue" evidence="4">
    <location>
        <position position="118"/>
    </location>
</feature>